<evidence type="ECO:0000313" key="3">
    <source>
        <dbReference type="EMBL" id="PSB20416.1"/>
    </source>
</evidence>
<feature type="domain" description="DUF1206" evidence="2">
    <location>
        <begin position="208"/>
        <end position="277"/>
    </location>
</feature>
<feature type="domain" description="DUF1206" evidence="2">
    <location>
        <begin position="29"/>
        <end position="96"/>
    </location>
</feature>
<keyword evidence="1" id="KW-0472">Membrane</keyword>
<evidence type="ECO:0000256" key="1">
    <source>
        <dbReference type="SAM" id="Phobius"/>
    </source>
</evidence>
<dbReference type="InterPro" id="IPR009597">
    <property type="entry name" value="DUF1206"/>
</dbReference>
<feature type="domain" description="DUF1206" evidence="2">
    <location>
        <begin position="114"/>
        <end position="182"/>
    </location>
</feature>
<name>A0A2T1DIV4_9CYAN</name>
<keyword evidence="1" id="KW-1133">Transmembrane helix</keyword>
<feature type="transmembrane region" description="Helical" evidence="1">
    <location>
        <begin position="74"/>
        <end position="96"/>
    </location>
</feature>
<reference evidence="3 4" key="1">
    <citation type="submission" date="2018-02" db="EMBL/GenBank/DDBJ databases">
        <authorList>
            <person name="Cohen D.B."/>
            <person name="Kent A.D."/>
        </authorList>
    </citation>
    <scope>NUCLEOTIDE SEQUENCE [LARGE SCALE GENOMIC DNA]</scope>
    <source>
        <strain evidence="3 4">ULC007</strain>
    </source>
</reference>
<protein>
    <submittedName>
        <fullName evidence="3">DUF1206 domain-containing protein</fullName>
    </submittedName>
</protein>
<reference evidence="3 4" key="2">
    <citation type="submission" date="2018-03" db="EMBL/GenBank/DDBJ databases">
        <title>The ancient ancestry and fast evolution of plastids.</title>
        <authorList>
            <person name="Moore K.R."/>
            <person name="Magnabosco C."/>
            <person name="Momper L."/>
            <person name="Gold D.A."/>
            <person name="Bosak T."/>
            <person name="Fournier G.P."/>
        </authorList>
    </citation>
    <scope>NUCLEOTIDE SEQUENCE [LARGE SCALE GENOMIC DNA]</scope>
    <source>
        <strain evidence="3 4">ULC007</strain>
    </source>
</reference>
<dbReference type="AlphaFoldDB" id="A0A2T1DIV4"/>
<feature type="transmembrane region" description="Helical" evidence="1">
    <location>
        <begin position="157"/>
        <end position="178"/>
    </location>
</feature>
<feature type="transmembrane region" description="Helical" evidence="1">
    <location>
        <begin position="210"/>
        <end position="231"/>
    </location>
</feature>
<feature type="transmembrane region" description="Helical" evidence="1">
    <location>
        <begin position="35"/>
        <end position="54"/>
    </location>
</feature>
<dbReference type="Pfam" id="PF06724">
    <property type="entry name" value="DUF1206"/>
    <property type="match status" value="3"/>
</dbReference>
<comment type="caution">
    <text evidence="3">The sequence shown here is derived from an EMBL/GenBank/DDBJ whole genome shotgun (WGS) entry which is preliminary data.</text>
</comment>
<feature type="transmembrane region" description="Helical" evidence="1">
    <location>
        <begin position="251"/>
        <end position="272"/>
    </location>
</feature>
<accession>A0A2T1DIV4</accession>
<keyword evidence="1" id="KW-0812">Transmembrane</keyword>
<dbReference type="OrthoDB" id="5702018at2"/>
<dbReference type="RefSeq" id="WP_073070333.1">
    <property type="nucleotide sequence ID" value="NZ_MPPI01000006.1"/>
</dbReference>
<organism evidence="3 4">
    <name type="scientific">Phormidesmis priestleyi ULC007</name>
    <dbReference type="NCBI Taxonomy" id="1920490"/>
    <lineage>
        <taxon>Bacteria</taxon>
        <taxon>Bacillati</taxon>
        <taxon>Cyanobacteriota</taxon>
        <taxon>Cyanophyceae</taxon>
        <taxon>Leptolyngbyales</taxon>
        <taxon>Leptolyngbyaceae</taxon>
        <taxon>Phormidesmis</taxon>
    </lineage>
</organism>
<dbReference type="EMBL" id="PVWG01000006">
    <property type="protein sequence ID" value="PSB20416.1"/>
    <property type="molecule type" value="Genomic_DNA"/>
</dbReference>
<gene>
    <name evidence="3" type="ORF">C7B65_08245</name>
</gene>
<evidence type="ECO:0000313" key="4">
    <source>
        <dbReference type="Proteomes" id="UP000238634"/>
    </source>
</evidence>
<feature type="transmembrane region" description="Helical" evidence="1">
    <location>
        <begin position="117"/>
        <end position="137"/>
    </location>
</feature>
<dbReference type="STRING" id="1920490.GCA_001895925_04227"/>
<dbReference type="Proteomes" id="UP000238634">
    <property type="component" value="Unassembled WGS sequence"/>
</dbReference>
<proteinExistence type="predicted"/>
<keyword evidence="4" id="KW-1185">Reference proteome</keyword>
<evidence type="ECO:0000259" key="2">
    <source>
        <dbReference type="Pfam" id="PF06724"/>
    </source>
</evidence>
<sequence>MTQHDLPPEIQQSMRQTASHPAFEKLARFGYAAKGIVYFVVGLLAAQAAVGVGGQTTDTRGALEEIVVQPFGKLLLSLVAIGMVGYVLWRLVQAILDPEHTGQANGAKRIVRRIGSLISAIAYSGLAITAAKLVLGTGGTGGEAPKDWTEFVLAQPFGQWLVALAGLIVLGVGLSYFYESYTAKFQRHFKLNQMTLSERTWAKRLGQFGIASRGVVFSIIGLFLVLAALYSDASEVKGLGEALAVLARQPFGPWILGIVALGLIAYSIHSLAEARYRQIMDS</sequence>